<feature type="compositionally biased region" description="Gly residues" evidence="1">
    <location>
        <begin position="63"/>
        <end position="72"/>
    </location>
</feature>
<accession>A0ABR2WYT4</accession>
<sequence>MDQHEGRHESKHAHGIGNVHHSTTTATPTQPKTANEQTNTTSTEQNSSDTSIRGKIGDMLKGVFGGPSGTSG</sequence>
<organism evidence="2 3">
    <name type="scientific">Basidiobolus ranarum</name>
    <dbReference type="NCBI Taxonomy" id="34480"/>
    <lineage>
        <taxon>Eukaryota</taxon>
        <taxon>Fungi</taxon>
        <taxon>Fungi incertae sedis</taxon>
        <taxon>Zoopagomycota</taxon>
        <taxon>Entomophthoromycotina</taxon>
        <taxon>Basidiobolomycetes</taxon>
        <taxon>Basidiobolales</taxon>
        <taxon>Basidiobolaceae</taxon>
        <taxon>Basidiobolus</taxon>
    </lineage>
</organism>
<proteinExistence type="predicted"/>
<feature type="region of interest" description="Disordered" evidence="1">
    <location>
        <begin position="1"/>
        <end position="72"/>
    </location>
</feature>
<keyword evidence="3" id="KW-1185">Reference proteome</keyword>
<evidence type="ECO:0000256" key="1">
    <source>
        <dbReference type="SAM" id="MobiDB-lite"/>
    </source>
</evidence>
<reference evidence="2 3" key="1">
    <citation type="submission" date="2023-04" db="EMBL/GenBank/DDBJ databases">
        <title>Genome of Basidiobolus ranarum AG-B5.</title>
        <authorList>
            <person name="Stajich J.E."/>
            <person name="Carter-House D."/>
            <person name="Gryganskyi A."/>
        </authorList>
    </citation>
    <scope>NUCLEOTIDE SEQUENCE [LARGE SCALE GENOMIC DNA]</scope>
    <source>
        <strain evidence="2 3">AG-B5</strain>
    </source>
</reference>
<evidence type="ECO:0000313" key="2">
    <source>
        <dbReference type="EMBL" id="KAK9766642.1"/>
    </source>
</evidence>
<protein>
    <recommendedName>
        <fullName evidence="4">Dehydrin</fullName>
    </recommendedName>
</protein>
<feature type="compositionally biased region" description="Low complexity" evidence="1">
    <location>
        <begin position="23"/>
        <end position="51"/>
    </location>
</feature>
<dbReference type="Proteomes" id="UP001479436">
    <property type="component" value="Unassembled WGS sequence"/>
</dbReference>
<gene>
    <name evidence="2" type="ORF">K7432_004156</name>
</gene>
<evidence type="ECO:0000313" key="3">
    <source>
        <dbReference type="Proteomes" id="UP001479436"/>
    </source>
</evidence>
<name>A0ABR2WYT4_9FUNG</name>
<comment type="caution">
    <text evidence="2">The sequence shown here is derived from an EMBL/GenBank/DDBJ whole genome shotgun (WGS) entry which is preliminary data.</text>
</comment>
<evidence type="ECO:0008006" key="4">
    <source>
        <dbReference type="Google" id="ProtNLM"/>
    </source>
</evidence>
<dbReference type="EMBL" id="JASJQH010000138">
    <property type="protein sequence ID" value="KAK9766642.1"/>
    <property type="molecule type" value="Genomic_DNA"/>
</dbReference>